<keyword evidence="2" id="KW-1185">Reference proteome</keyword>
<dbReference type="AlphaFoldDB" id="A0A6F8PVE4"/>
<gene>
    <name evidence="1" type="ORF">THMIRHAS_13130</name>
</gene>
<evidence type="ECO:0000313" key="1">
    <source>
        <dbReference type="EMBL" id="BBP45940.1"/>
    </source>
</evidence>
<dbReference type="InterPro" id="IPR014984">
    <property type="entry name" value="HopJ"/>
</dbReference>
<dbReference type="RefSeq" id="WP_197905387.1">
    <property type="nucleotide sequence ID" value="NZ_AP021889.1"/>
</dbReference>
<dbReference type="KEGG" id="tse:THMIRHAS_13130"/>
<proteinExistence type="predicted"/>
<dbReference type="Proteomes" id="UP000501726">
    <property type="component" value="Chromosome"/>
</dbReference>
<dbReference type="EMBL" id="AP021889">
    <property type="protein sequence ID" value="BBP45940.1"/>
    <property type="molecule type" value="Genomic_DNA"/>
</dbReference>
<organism evidence="1 2">
    <name type="scientific">Thiosulfatimonas sediminis</name>
    <dbReference type="NCBI Taxonomy" id="2675054"/>
    <lineage>
        <taxon>Bacteria</taxon>
        <taxon>Pseudomonadati</taxon>
        <taxon>Pseudomonadota</taxon>
        <taxon>Gammaproteobacteria</taxon>
        <taxon>Thiotrichales</taxon>
        <taxon>Piscirickettsiaceae</taxon>
        <taxon>Thiosulfatimonas</taxon>
    </lineage>
</organism>
<dbReference type="Gene3D" id="3.20.160.10">
    <property type="entry name" value="vpa0580 domain like"/>
    <property type="match status" value="1"/>
</dbReference>
<sequence length="115" mass="12576">MNNMSISALIAAAQEGAVDFQTTMQVIDAHYDFTPTHFSNGTTQNPAGTNNGSCKLFAFALANELTPEATLNLFGDFYYQDVLQNPHGDDHQNIRNFMTHGFAGIEFSGQALRAK</sequence>
<dbReference type="InterPro" id="IPR038604">
    <property type="entry name" value="HopJ_sf"/>
</dbReference>
<name>A0A6F8PVE4_9GAMM</name>
<reference evidence="2" key="1">
    <citation type="submission" date="2019-11" db="EMBL/GenBank/DDBJ databases">
        <title>Isolation and characterization of two novel species in the genus Thiomicrorhabdus.</title>
        <authorList>
            <person name="Mochizuki J."/>
            <person name="Kojima H."/>
            <person name="Fukui M."/>
        </authorList>
    </citation>
    <scope>NUCLEOTIDE SEQUENCE [LARGE SCALE GENOMIC DNA]</scope>
    <source>
        <strain evidence="2">aks77</strain>
    </source>
</reference>
<protein>
    <submittedName>
        <fullName evidence="1">Type III effector</fullName>
    </submittedName>
</protein>
<dbReference type="Pfam" id="PF08888">
    <property type="entry name" value="HopJ"/>
    <property type="match status" value="1"/>
</dbReference>
<accession>A0A6F8PVE4</accession>
<evidence type="ECO:0000313" key="2">
    <source>
        <dbReference type="Proteomes" id="UP000501726"/>
    </source>
</evidence>